<evidence type="ECO:0000313" key="3">
    <source>
        <dbReference type="Proteomes" id="UP001148838"/>
    </source>
</evidence>
<keyword evidence="3" id="KW-1185">Reference proteome</keyword>
<evidence type="ECO:0000313" key="2">
    <source>
        <dbReference type="EMBL" id="KAJ4437534.1"/>
    </source>
</evidence>
<reference evidence="2 3" key="1">
    <citation type="journal article" date="2022" name="Allergy">
        <title>Genome assembly and annotation of Periplaneta americana reveal a comprehensive cockroach allergen profile.</title>
        <authorList>
            <person name="Wang L."/>
            <person name="Xiong Q."/>
            <person name="Saelim N."/>
            <person name="Wang L."/>
            <person name="Nong W."/>
            <person name="Wan A.T."/>
            <person name="Shi M."/>
            <person name="Liu X."/>
            <person name="Cao Q."/>
            <person name="Hui J.H.L."/>
            <person name="Sookrung N."/>
            <person name="Leung T.F."/>
            <person name="Tungtrongchitr A."/>
            <person name="Tsui S.K.W."/>
        </authorList>
    </citation>
    <scope>NUCLEOTIDE SEQUENCE [LARGE SCALE GENOMIC DNA]</scope>
    <source>
        <strain evidence="2">PWHHKU_190912</strain>
    </source>
</reference>
<gene>
    <name evidence="2" type="ORF">ANN_17679</name>
</gene>
<name>A0ABQ8STM8_PERAM</name>
<proteinExistence type="predicted"/>
<feature type="compositionally biased region" description="Acidic residues" evidence="1">
    <location>
        <begin position="119"/>
        <end position="129"/>
    </location>
</feature>
<feature type="region of interest" description="Disordered" evidence="1">
    <location>
        <begin position="115"/>
        <end position="142"/>
    </location>
</feature>
<evidence type="ECO:0000256" key="1">
    <source>
        <dbReference type="SAM" id="MobiDB-lite"/>
    </source>
</evidence>
<accession>A0ABQ8STM8</accession>
<dbReference type="EMBL" id="JAJSOF020000021">
    <property type="protein sequence ID" value="KAJ4437534.1"/>
    <property type="molecule type" value="Genomic_DNA"/>
</dbReference>
<sequence>MQQTSYLNSISSRTRCSISGVTNSTAAVIRFLSSARFAVTWNVDSSLKITWFYNVSSSILPSISTQKFRRPILSSSVMCYTIVNRLAGLRVVQILEQLEGSDPSEIPKSGTDIFIGLPEDNEQGTDADSGDDKLNYKPQRRNSSPVRFKKWTDYSKRKYFNPGSNAGLCSLHVIEKDFDQSQLLKIRLLKDEKPKGPKLKPGSVPSVKIISEPTAFSSNSSDTFSKDWRTIFFKAFTYC</sequence>
<comment type="caution">
    <text evidence="2">The sequence shown here is derived from an EMBL/GenBank/DDBJ whole genome shotgun (WGS) entry which is preliminary data.</text>
</comment>
<organism evidence="2 3">
    <name type="scientific">Periplaneta americana</name>
    <name type="common">American cockroach</name>
    <name type="synonym">Blatta americana</name>
    <dbReference type="NCBI Taxonomy" id="6978"/>
    <lineage>
        <taxon>Eukaryota</taxon>
        <taxon>Metazoa</taxon>
        <taxon>Ecdysozoa</taxon>
        <taxon>Arthropoda</taxon>
        <taxon>Hexapoda</taxon>
        <taxon>Insecta</taxon>
        <taxon>Pterygota</taxon>
        <taxon>Neoptera</taxon>
        <taxon>Polyneoptera</taxon>
        <taxon>Dictyoptera</taxon>
        <taxon>Blattodea</taxon>
        <taxon>Blattoidea</taxon>
        <taxon>Blattidae</taxon>
        <taxon>Blattinae</taxon>
        <taxon>Periplaneta</taxon>
    </lineage>
</organism>
<dbReference type="Proteomes" id="UP001148838">
    <property type="component" value="Unassembled WGS sequence"/>
</dbReference>
<protein>
    <submittedName>
        <fullName evidence="2">Uncharacterized protein</fullName>
    </submittedName>
</protein>